<sequence length="74" mass="8522">MKASEKSKPEYSEKMMIGLIRETKTIDDLTNLCKLLRAVEKQNDLVITYKMNKEVRLQQQTIIYGGDILGDKTT</sequence>
<name>A0ABT3Y4K1_9FLAO</name>
<keyword evidence="2" id="KW-1185">Reference proteome</keyword>
<evidence type="ECO:0000313" key="2">
    <source>
        <dbReference type="Proteomes" id="UP001070176"/>
    </source>
</evidence>
<dbReference type="Proteomes" id="UP001070176">
    <property type="component" value="Unassembled WGS sequence"/>
</dbReference>
<comment type="caution">
    <text evidence="1">The sequence shown here is derived from an EMBL/GenBank/DDBJ whole genome shotgun (WGS) entry which is preliminary data.</text>
</comment>
<protein>
    <submittedName>
        <fullName evidence="1">Uncharacterized protein</fullName>
    </submittedName>
</protein>
<gene>
    <name evidence="1" type="ORF">OEA66_11980</name>
</gene>
<dbReference type="EMBL" id="JAOVZV010000014">
    <property type="protein sequence ID" value="MCX8533069.1"/>
    <property type="molecule type" value="Genomic_DNA"/>
</dbReference>
<accession>A0ABT3Y4K1</accession>
<organism evidence="1 2">
    <name type="scientific">Chryseobacterium luquanense</name>
    <dbReference type="NCBI Taxonomy" id="2983766"/>
    <lineage>
        <taxon>Bacteria</taxon>
        <taxon>Pseudomonadati</taxon>
        <taxon>Bacteroidota</taxon>
        <taxon>Flavobacteriia</taxon>
        <taxon>Flavobacteriales</taxon>
        <taxon>Weeksellaceae</taxon>
        <taxon>Chryseobacterium group</taxon>
        <taxon>Chryseobacterium</taxon>
    </lineage>
</organism>
<proteinExistence type="predicted"/>
<dbReference type="RefSeq" id="WP_267281590.1">
    <property type="nucleotide sequence ID" value="NZ_JAOVZV010000014.1"/>
</dbReference>
<evidence type="ECO:0000313" key="1">
    <source>
        <dbReference type="EMBL" id="MCX8533069.1"/>
    </source>
</evidence>
<reference evidence="1" key="1">
    <citation type="submission" date="2022-10" db="EMBL/GenBank/DDBJ databases">
        <title>Chryseobacterium sp. nov., a novel bacterial species.</title>
        <authorList>
            <person name="Cao Y."/>
        </authorList>
    </citation>
    <scope>NUCLEOTIDE SEQUENCE</scope>
    <source>
        <strain evidence="1">KC 927</strain>
    </source>
</reference>